<reference evidence="2" key="1">
    <citation type="submission" date="2021-01" db="EMBL/GenBank/DDBJ databases">
        <title>Adiantum capillus-veneris genome.</title>
        <authorList>
            <person name="Fang Y."/>
            <person name="Liao Q."/>
        </authorList>
    </citation>
    <scope>NUCLEOTIDE SEQUENCE</scope>
    <source>
        <strain evidence="2">H3</strain>
        <tissue evidence="2">Leaf</tissue>
    </source>
</reference>
<accession>A0A9D4Z4K3</accession>
<evidence type="ECO:0000256" key="1">
    <source>
        <dbReference type="SAM" id="MobiDB-lite"/>
    </source>
</evidence>
<feature type="region of interest" description="Disordered" evidence="1">
    <location>
        <begin position="348"/>
        <end position="383"/>
    </location>
</feature>
<organism evidence="2 3">
    <name type="scientific">Adiantum capillus-veneris</name>
    <name type="common">Maidenhair fern</name>
    <dbReference type="NCBI Taxonomy" id="13818"/>
    <lineage>
        <taxon>Eukaryota</taxon>
        <taxon>Viridiplantae</taxon>
        <taxon>Streptophyta</taxon>
        <taxon>Embryophyta</taxon>
        <taxon>Tracheophyta</taxon>
        <taxon>Polypodiopsida</taxon>
        <taxon>Polypodiidae</taxon>
        <taxon>Polypodiales</taxon>
        <taxon>Pteridineae</taxon>
        <taxon>Pteridaceae</taxon>
        <taxon>Vittarioideae</taxon>
        <taxon>Adiantum</taxon>
    </lineage>
</organism>
<dbReference type="AlphaFoldDB" id="A0A9D4Z4K3"/>
<feature type="compositionally biased region" description="Basic and acidic residues" evidence="1">
    <location>
        <begin position="366"/>
        <end position="383"/>
    </location>
</feature>
<dbReference type="PANTHER" id="PTHR12265:SF0">
    <property type="entry name" value="EXPRESSED PROTEIN"/>
    <property type="match status" value="1"/>
</dbReference>
<dbReference type="PANTHER" id="PTHR12265">
    <property type="entry name" value="TRANSMEMBRANE PROTEIN 53"/>
    <property type="match status" value="1"/>
</dbReference>
<dbReference type="Proteomes" id="UP000886520">
    <property type="component" value="Chromosome 22"/>
</dbReference>
<name>A0A9D4Z4K3_ADICA</name>
<dbReference type="InterPro" id="IPR029058">
    <property type="entry name" value="AB_hydrolase_fold"/>
</dbReference>
<sequence>MLTLSSTLQHMASQFFKRSFWYWERCHVAHRTEEEDEAEVGRGGGENEGNDEEGKKQQRSMQAKGHSSGIAVILAWMFSERRQLTAFTQLYNSLGWDCLVCHSHPLNLHFPGMASTLALSLLDELLKELEGHPSPVVFVTFSGGHKTCLYKILQILLGQCGEVDTDKDKFKVVEESIAGLVFDSSPVEFESSIGAKVLSQQVLTLEPGRSKAVIEHAANAVGRGLDFVFSKQFALQRRELWHALYSCVNMGPILVLCSEVDELAPLETIHMFSSNLNRLGGKIDVVVWKDSKHVGHFRRHPDQYSSEVKKLLVRAFSTYSDRHERHTPTWTELPGTVIAEINQISRMPHLQLKKENTPELTGSASQDEKISSKETDASCRSRL</sequence>
<evidence type="ECO:0000313" key="3">
    <source>
        <dbReference type="Proteomes" id="UP000886520"/>
    </source>
</evidence>
<dbReference type="SUPFAM" id="SSF53474">
    <property type="entry name" value="alpha/beta-Hydrolases"/>
    <property type="match status" value="1"/>
</dbReference>
<proteinExistence type="predicted"/>
<dbReference type="Pfam" id="PF05705">
    <property type="entry name" value="DUF829"/>
    <property type="match status" value="1"/>
</dbReference>
<comment type="caution">
    <text evidence="2">The sequence shown here is derived from an EMBL/GenBank/DDBJ whole genome shotgun (WGS) entry which is preliminary data.</text>
</comment>
<dbReference type="InterPro" id="IPR008547">
    <property type="entry name" value="DUF829_TMEM53"/>
</dbReference>
<dbReference type="EMBL" id="JABFUD020000022">
    <property type="protein sequence ID" value="KAI5062198.1"/>
    <property type="molecule type" value="Genomic_DNA"/>
</dbReference>
<gene>
    <name evidence="2" type="ORF">GOP47_0022737</name>
</gene>
<feature type="region of interest" description="Disordered" evidence="1">
    <location>
        <begin position="33"/>
        <end position="63"/>
    </location>
</feature>
<evidence type="ECO:0000313" key="2">
    <source>
        <dbReference type="EMBL" id="KAI5062198.1"/>
    </source>
</evidence>
<keyword evidence="3" id="KW-1185">Reference proteome</keyword>
<protein>
    <submittedName>
        <fullName evidence="2">Uncharacterized protein</fullName>
    </submittedName>
</protein>
<dbReference type="OrthoDB" id="77878at2759"/>